<proteinExistence type="predicted"/>
<organism evidence="1 2">
    <name type="scientific">Euplotes crassus</name>
    <dbReference type="NCBI Taxonomy" id="5936"/>
    <lineage>
        <taxon>Eukaryota</taxon>
        <taxon>Sar</taxon>
        <taxon>Alveolata</taxon>
        <taxon>Ciliophora</taxon>
        <taxon>Intramacronucleata</taxon>
        <taxon>Spirotrichea</taxon>
        <taxon>Hypotrichia</taxon>
        <taxon>Euplotida</taxon>
        <taxon>Euplotidae</taxon>
        <taxon>Moneuplotes</taxon>
    </lineage>
</organism>
<reference evidence="1" key="1">
    <citation type="submission" date="2023-07" db="EMBL/GenBank/DDBJ databases">
        <authorList>
            <consortium name="AG Swart"/>
            <person name="Singh M."/>
            <person name="Singh A."/>
            <person name="Seah K."/>
            <person name="Emmerich C."/>
        </authorList>
    </citation>
    <scope>NUCLEOTIDE SEQUENCE</scope>
    <source>
        <strain evidence="1">DP1</strain>
    </source>
</reference>
<accession>A0AAD1U9P3</accession>
<dbReference type="EMBL" id="CAMPGE010004415">
    <property type="protein sequence ID" value="CAI2363262.1"/>
    <property type="molecule type" value="Genomic_DNA"/>
</dbReference>
<keyword evidence="2" id="KW-1185">Reference proteome</keyword>
<gene>
    <name evidence="1" type="ORF">ECRASSUSDP1_LOCUS4592</name>
</gene>
<dbReference type="Proteomes" id="UP001295684">
    <property type="component" value="Unassembled WGS sequence"/>
</dbReference>
<protein>
    <submittedName>
        <fullName evidence="1">Uncharacterized protein</fullName>
    </submittedName>
</protein>
<name>A0AAD1U9P3_EUPCR</name>
<sequence>METTHQISDLLTKFSYASTIMKYFGRYSDSQIVLTLLSRETSKMWTDFKYAFRICFLSTENINTFASSPHQREFKKKHMEHHKGFSQEFYDLLISEFRYISYLPKIKLITISQIELLSDFISKVEYPEHLQLGEVHIICKNKAPSPEILNTPFNALVSRGISTDCIKVTLPEFFKAEEYQGALEYTSELKTSIFEQADYFKKIGNLKCTISNKETAEIFFGLQTSISEISITSDIAEMLLLSEELKVPESVSSGIKKINLRVLSPTCPTKENLIQIFSNLQEIYYDFTLCRAILSRHDIYTVYTHNGSSFGRHDNEIIKEKKIRLKFNDPIIMKNLDVFYYNEESKTTTAFHVERLDLFADDKSSFYTVSHDFITLSDFTSCTYYNVSSYNEVDLVSFSDFIQAHPLPGDEVKSVVIQNTGYHKISDSNQFLFGRQKEVDQVILQKLDSLPPKKVDSLISKLSKVTIHSSLTVKAKVGNSCEALMLLTKLPITHLELSIDNSELSKISRKDRRELVEAIVGMESLQSCYLSLDFSKTKVYMRSMTAHNKRSLPGVLNSLISSALKKVPETDFLDEITVYDH</sequence>
<dbReference type="AlphaFoldDB" id="A0AAD1U9P3"/>
<evidence type="ECO:0000313" key="2">
    <source>
        <dbReference type="Proteomes" id="UP001295684"/>
    </source>
</evidence>
<comment type="caution">
    <text evidence="1">The sequence shown here is derived from an EMBL/GenBank/DDBJ whole genome shotgun (WGS) entry which is preliminary data.</text>
</comment>
<evidence type="ECO:0000313" key="1">
    <source>
        <dbReference type="EMBL" id="CAI2363262.1"/>
    </source>
</evidence>